<dbReference type="EMBL" id="CABIJS010000698">
    <property type="protein sequence ID" value="VUZ56110.1"/>
    <property type="molecule type" value="Genomic_DNA"/>
</dbReference>
<dbReference type="GO" id="GO:0004467">
    <property type="term" value="F:long-chain fatty acid-CoA ligase activity"/>
    <property type="evidence" value="ECO:0007669"/>
    <property type="project" value="TreeGrafter"/>
</dbReference>
<dbReference type="SUPFAM" id="SSF56801">
    <property type="entry name" value="Acetyl-CoA synthetase-like"/>
    <property type="match status" value="1"/>
</dbReference>
<feature type="non-terminal residue" evidence="4">
    <location>
        <position position="76"/>
    </location>
</feature>
<dbReference type="GO" id="GO:0005524">
    <property type="term" value="F:ATP binding"/>
    <property type="evidence" value="ECO:0007669"/>
    <property type="project" value="UniProtKB-KW"/>
</dbReference>
<organism evidence="4 5">
    <name type="scientific">Hymenolepis diminuta</name>
    <name type="common">Rat tapeworm</name>
    <dbReference type="NCBI Taxonomy" id="6216"/>
    <lineage>
        <taxon>Eukaryota</taxon>
        <taxon>Metazoa</taxon>
        <taxon>Spiralia</taxon>
        <taxon>Lophotrochozoa</taxon>
        <taxon>Platyhelminthes</taxon>
        <taxon>Cestoda</taxon>
        <taxon>Eucestoda</taxon>
        <taxon>Cyclophyllidea</taxon>
        <taxon>Hymenolepididae</taxon>
        <taxon>Hymenolepis</taxon>
    </lineage>
</organism>
<evidence type="ECO:0000256" key="2">
    <source>
        <dbReference type="ARBA" id="ARBA00022741"/>
    </source>
</evidence>
<dbReference type="PANTHER" id="PTHR43272:SF33">
    <property type="entry name" value="AMP-BINDING DOMAIN-CONTAINING PROTEIN-RELATED"/>
    <property type="match status" value="1"/>
</dbReference>
<protein>
    <submittedName>
        <fullName evidence="4">Uncharacterized protein</fullName>
    </submittedName>
</protein>
<dbReference type="GO" id="GO:0005783">
    <property type="term" value="C:endoplasmic reticulum"/>
    <property type="evidence" value="ECO:0007669"/>
    <property type="project" value="TreeGrafter"/>
</dbReference>
<dbReference type="GO" id="GO:0016020">
    <property type="term" value="C:membrane"/>
    <property type="evidence" value="ECO:0007669"/>
    <property type="project" value="TreeGrafter"/>
</dbReference>
<dbReference type="PANTHER" id="PTHR43272">
    <property type="entry name" value="LONG-CHAIN-FATTY-ACID--COA LIGASE"/>
    <property type="match status" value="1"/>
</dbReference>
<dbReference type="AlphaFoldDB" id="A0A564Z9H5"/>
<dbReference type="Gene3D" id="3.40.50.12780">
    <property type="entry name" value="N-terminal domain of ligase-like"/>
    <property type="match status" value="1"/>
</dbReference>
<evidence type="ECO:0000256" key="1">
    <source>
        <dbReference type="ARBA" id="ARBA00022598"/>
    </source>
</evidence>
<dbReference type="Proteomes" id="UP000321570">
    <property type="component" value="Unassembled WGS sequence"/>
</dbReference>
<keyword evidence="1" id="KW-0436">Ligase</keyword>
<evidence type="ECO:0000256" key="3">
    <source>
        <dbReference type="ARBA" id="ARBA00022840"/>
    </source>
</evidence>
<proteinExistence type="predicted"/>
<name>A0A564Z9H5_HYMDI</name>
<accession>A0A564Z9H5</accession>
<evidence type="ECO:0000313" key="4">
    <source>
        <dbReference type="EMBL" id="VUZ56110.1"/>
    </source>
</evidence>
<sequence>MNLNAVTNKIGEVCVRGAVTTPGYYKQSELTANLIDKDGWLHMGDIGEWTDENQLRIVDRLAHIFKLSQGKYVAPE</sequence>
<keyword evidence="2" id="KW-0547">Nucleotide-binding</keyword>
<keyword evidence="3" id="KW-0067">ATP-binding</keyword>
<reference evidence="4 5" key="1">
    <citation type="submission" date="2019-07" db="EMBL/GenBank/DDBJ databases">
        <authorList>
            <person name="Jastrzebski P J."/>
            <person name="Paukszto L."/>
            <person name="Jastrzebski P J."/>
        </authorList>
    </citation>
    <scope>NUCLEOTIDE SEQUENCE [LARGE SCALE GENOMIC DNA]</scope>
    <source>
        <strain evidence="4 5">WMS-il1</strain>
    </source>
</reference>
<evidence type="ECO:0000313" key="5">
    <source>
        <dbReference type="Proteomes" id="UP000321570"/>
    </source>
</evidence>
<dbReference type="InterPro" id="IPR042099">
    <property type="entry name" value="ANL_N_sf"/>
</dbReference>
<keyword evidence="5" id="KW-1185">Reference proteome</keyword>
<gene>
    <name evidence="4" type="ORF">WMSIL1_LOCUS13785</name>
</gene>